<evidence type="ECO:0000256" key="2">
    <source>
        <dbReference type="ARBA" id="ARBA00022723"/>
    </source>
</evidence>
<keyword evidence="4" id="KW-0186">Copper</keyword>
<dbReference type="Gene3D" id="2.60.40.420">
    <property type="entry name" value="Cupredoxins - blue copper proteins"/>
    <property type="match status" value="1"/>
</dbReference>
<dbReference type="InterPro" id="IPR000923">
    <property type="entry name" value="BlueCu_1"/>
</dbReference>
<sequence>MFRSIIILALLVSLLSSTPAHRHQPVTKMILMKGMKFVPSKIEVDIGDTVIWKNESGGHHNVIANDGSFKSNMLEKGQIYALVFEKKGSYKYFCQPHRIMGMKGIIEVK</sequence>
<dbReference type="RefSeq" id="WP_130542684.1">
    <property type="nucleotide sequence ID" value="NZ_CP042431.1"/>
</dbReference>
<evidence type="ECO:0000256" key="1">
    <source>
        <dbReference type="ARBA" id="ARBA00022448"/>
    </source>
</evidence>
<dbReference type="Proteomes" id="UP000293874">
    <property type="component" value="Unassembled WGS sequence"/>
</dbReference>
<accession>A0A4Q7MUJ4</accession>
<proteinExistence type="predicted"/>
<keyword evidence="3" id="KW-0249">Electron transport</keyword>
<dbReference type="OrthoDB" id="1081439at2"/>
<dbReference type="GO" id="GO:0009055">
    <property type="term" value="F:electron transfer activity"/>
    <property type="evidence" value="ECO:0007669"/>
    <property type="project" value="InterPro"/>
</dbReference>
<evidence type="ECO:0000259" key="6">
    <source>
        <dbReference type="Pfam" id="PF00127"/>
    </source>
</evidence>
<evidence type="ECO:0000313" key="7">
    <source>
        <dbReference type="EMBL" id="RZS72248.1"/>
    </source>
</evidence>
<keyword evidence="2" id="KW-0479">Metal-binding</keyword>
<reference evidence="7 8" key="1">
    <citation type="submission" date="2019-02" db="EMBL/GenBank/DDBJ databases">
        <title>Genomic Encyclopedia of Type Strains, Phase IV (KMG-IV): sequencing the most valuable type-strain genomes for metagenomic binning, comparative biology and taxonomic classification.</title>
        <authorList>
            <person name="Goeker M."/>
        </authorList>
    </citation>
    <scope>NUCLEOTIDE SEQUENCE [LARGE SCALE GENOMIC DNA]</scope>
    <source>
        <strain evidence="7 8">DSM 18116</strain>
    </source>
</reference>
<keyword evidence="1" id="KW-0813">Transport</keyword>
<dbReference type="GO" id="GO:0005507">
    <property type="term" value="F:copper ion binding"/>
    <property type="evidence" value="ECO:0007669"/>
    <property type="project" value="InterPro"/>
</dbReference>
<evidence type="ECO:0000256" key="3">
    <source>
        <dbReference type="ARBA" id="ARBA00022982"/>
    </source>
</evidence>
<name>A0A4Q7MUJ4_9BACT</name>
<evidence type="ECO:0000256" key="5">
    <source>
        <dbReference type="SAM" id="SignalP"/>
    </source>
</evidence>
<dbReference type="PANTHER" id="PTHR36507:SF1">
    <property type="entry name" value="BLL1555 PROTEIN"/>
    <property type="match status" value="1"/>
</dbReference>
<dbReference type="InterPro" id="IPR052721">
    <property type="entry name" value="ET_Amicyanin"/>
</dbReference>
<protein>
    <submittedName>
        <fullName evidence="7">Copper binding plastocyanin/azurin family protein</fullName>
    </submittedName>
</protein>
<dbReference type="Pfam" id="PF00127">
    <property type="entry name" value="Copper-bind"/>
    <property type="match status" value="1"/>
</dbReference>
<feature type="chain" id="PRO_5020506308" evidence="5">
    <location>
        <begin position="23"/>
        <end position="109"/>
    </location>
</feature>
<evidence type="ECO:0000313" key="8">
    <source>
        <dbReference type="Proteomes" id="UP000293874"/>
    </source>
</evidence>
<organism evidence="7 8">
    <name type="scientific">Pseudobacter ginsenosidimutans</name>
    <dbReference type="NCBI Taxonomy" id="661488"/>
    <lineage>
        <taxon>Bacteria</taxon>
        <taxon>Pseudomonadati</taxon>
        <taxon>Bacteroidota</taxon>
        <taxon>Chitinophagia</taxon>
        <taxon>Chitinophagales</taxon>
        <taxon>Chitinophagaceae</taxon>
        <taxon>Pseudobacter</taxon>
    </lineage>
</organism>
<dbReference type="PANTHER" id="PTHR36507">
    <property type="entry name" value="BLL1555 PROTEIN"/>
    <property type="match status" value="1"/>
</dbReference>
<keyword evidence="8" id="KW-1185">Reference proteome</keyword>
<comment type="caution">
    <text evidence="7">The sequence shown here is derived from an EMBL/GenBank/DDBJ whole genome shotgun (WGS) entry which is preliminary data.</text>
</comment>
<evidence type="ECO:0000256" key="4">
    <source>
        <dbReference type="ARBA" id="ARBA00023008"/>
    </source>
</evidence>
<dbReference type="EMBL" id="SGXA01000002">
    <property type="protein sequence ID" value="RZS72248.1"/>
    <property type="molecule type" value="Genomic_DNA"/>
</dbReference>
<dbReference type="InterPro" id="IPR008972">
    <property type="entry name" value="Cupredoxin"/>
</dbReference>
<dbReference type="SUPFAM" id="SSF49503">
    <property type="entry name" value="Cupredoxins"/>
    <property type="match status" value="1"/>
</dbReference>
<dbReference type="AlphaFoldDB" id="A0A4Q7MUJ4"/>
<gene>
    <name evidence="7" type="ORF">EV199_4164</name>
</gene>
<feature type="signal peptide" evidence="5">
    <location>
        <begin position="1"/>
        <end position="22"/>
    </location>
</feature>
<keyword evidence="5" id="KW-0732">Signal</keyword>
<dbReference type="InterPro" id="IPR028871">
    <property type="entry name" value="BlueCu_1_BS"/>
</dbReference>
<dbReference type="PROSITE" id="PS00196">
    <property type="entry name" value="COPPER_BLUE"/>
    <property type="match status" value="1"/>
</dbReference>
<feature type="domain" description="Blue (type 1) copper" evidence="6">
    <location>
        <begin position="33"/>
        <end position="109"/>
    </location>
</feature>